<dbReference type="Proteomes" id="UP000664218">
    <property type="component" value="Unassembled WGS sequence"/>
</dbReference>
<proteinExistence type="predicted"/>
<comment type="caution">
    <text evidence="1">The sequence shown here is derived from an EMBL/GenBank/DDBJ whole genome shotgun (WGS) entry which is preliminary data.</text>
</comment>
<keyword evidence="1" id="KW-0645">Protease</keyword>
<dbReference type="AlphaFoldDB" id="A0A939KM46"/>
<dbReference type="RefSeq" id="WP_207600835.1">
    <property type="nucleotide sequence ID" value="NZ_JAFNJU010000017.1"/>
</dbReference>
<keyword evidence="1" id="KW-0378">Hydrolase</keyword>
<name>A0A939KM46_9CLOT</name>
<dbReference type="SUPFAM" id="SSF49464">
    <property type="entry name" value="Carboxypeptidase regulatory domain-like"/>
    <property type="match status" value="1"/>
</dbReference>
<gene>
    <name evidence="1" type="ORF">J3A84_14840</name>
</gene>
<evidence type="ECO:0000313" key="1">
    <source>
        <dbReference type="EMBL" id="MBO1266310.1"/>
    </source>
</evidence>
<reference evidence="1" key="1">
    <citation type="submission" date="2021-03" db="EMBL/GenBank/DDBJ databases">
        <title>Proteiniclasticum marinus sp. nov., isolated from tidal flat sediment.</title>
        <authorList>
            <person name="Namirimu T."/>
            <person name="Yang J.-A."/>
            <person name="Yang S.-H."/>
            <person name="Kim Y.-J."/>
            <person name="Kwon K.K."/>
        </authorList>
    </citation>
    <scope>NUCLEOTIDE SEQUENCE</scope>
    <source>
        <strain evidence="1">SCR006</strain>
    </source>
</reference>
<organism evidence="1 2">
    <name type="scientific">Proteiniclasticum aestuarii</name>
    <dbReference type="NCBI Taxonomy" id="2817862"/>
    <lineage>
        <taxon>Bacteria</taxon>
        <taxon>Bacillati</taxon>
        <taxon>Bacillota</taxon>
        <taxon>Clostridia</taxon>
        <taxon>Eubacteriales</taxon>
        <taxon>Clostridiaceae</taxon>
        <taxon>Proteiniclasticum</taxon>
    </lineage>
</organism>
<keyword evidence="2" id="KW-1185">Reference proteome</keyword>
<protein>
    <submittedName>
        <fullName evidence="1">Carboxypeptidase regulatory-like domain-containing protein</fullName>
    </submittedName>
</protein>
<accession>A0A939KM46</accession>
<sequence>MAKINGVVKDHKGKILENAEVLFVDRASNVLASGYSNKDGEYYLQISEKTNGMVVGTYSYGEEYLAFIFDNISTHLPHHIDIIVGDVEFLQFRRIITKDREKYICSFQLASLSKMKRGKVHLSPEGAEASLQFRLDGKLMKAYNLTKEKLSVEGRGNTIDSWTLSFACNPKDRGKVLELIFMDEDSYGMLKSYV</sequence>
<evidence type="ECO:0000313" key="2">
    <source>
        <dbReference type="Proteomes" id="UP000664218"/>
    </source>
</evidence>
<dbReference type="InterPro" id="IPR008969">
    <property type="entry name" value="CarboxyPept-like_regulatory"/>
</dbReference>
<dbReference type="GO" id="GO:0004180">
    <property type="term" value="F:carboxypeptidase activity"/>
    <property type="evidence" value="ECO:0007669"/>
    <property type="project" value="UniProtKB-KW"/>
</dbReference>
<keyword evidence="1" id="KW-0121">Carboxypeptidase</keyword>
<dbReference type="EMBL" id="JAFNJU010000017">
    <property type="protein sequence ID" value="MBO1266310.1"/>
    <property type="molecule type" value="Genomic_DNA"/>
</dbReference>